<proteinExistence type="predicted"/>
<dbReference type="AlphaFoldDB" id="A0A6A7VWF4"/>
<gene>
    <name evidence="1" type="ORF">F7D97_01760</name>
</gene>
<protein>
    <submittedName>
        <fullName evidence="1">Uncharacterized protein</fullName>
    </submittedName>
</protein>
<name>A0A6A7VWF4_9BACT</name>
<dbReference type="Proteomes" id="UP000406735">
    <property type="component" value="Unassembled WGS sequence"/>
</dbReference>
<reference evidence="1 2" key="1">
    <citation type="submission" date="2019-09" db="EMBL/GenBank/DDBJ databases">
        <title>Distinct polysaccharide growth profiles of human intestinal Prevotella copri isolates.</title>
        <authorList>
            <person name="Fehlner-Peach H."/>
            <person name="Magnabosco C."/>
            <person name="Raghavan V."/>
            <person name="Scher J.U."/>
            <person name="Tett A."/>
            <person name="Cox L.M."/>
            <person name="Gottsegen C."/>
            <person name="Watters A."/>
            <person name="Wiltshire- Gordon J.D."/>
            <person name="Segata N."/>
            <person name="Bonneau R."/>
            <person name="Littman D.R."/>
        </authorList>
    </citation>
    <scope>NUCLEOTIDE SEQUENCE [LARGE SCALE GENOMIC DNA]</scope>
    <source>
        <strain evidence="2">iK21513</strain>
    </source>
</reference>
<organism evidence="1 2">
    <name type="scientific">Segatella copri</name>
    <dbReference type="NCBI Taxonomy" id="165179"/>
    <lineage>
        <taxon>Bacteria</taxon>
        <taxon>Pseudomonadati</taxon>
        <taxon>Bacteroidota</taxon>
        <taxon>Bacteroidia</taxon>
        <taxon>Bacteroidales</taxon>
        <taxon>Prevotellaceae</taxon>
        <taxon>Segatella</taxon>
    </lineage>
</organism>
<accession>A0A6A7VWF4</accession>
<comment type="caution">
    <text evidence="1">The sequence shown here is derived from an EMBL/GenBank/DDBJ whole genome shotgun (WGS) entry which is preliminary data.</text>
</comment>
<sequence length="72" mass="7718">MLPHHKEPSSRHALKGQKHLAQGNTLGISAIRPAPCKGKSLKNSVKSLPIPLVFPPPAPPPFPAHLPAIHIF</sequence>
<dbReference type="EMBL" id="VZCY01000015">
    <property type="protein sequence ID" value="MQN08681.1"/>
    <property type="molecule type" value="Genomic_DNA"/>
</dbReference>
<evidence type="ECO:0000313" key="1">
    <source>
        <dbReference type="EMBL" id="MQN08681.1"/>
    </source>
</evidence>
<evidence type="ECO:0000313" key="2">
    <source>
        <dbReference type="Proteomes" id="UP000406735"/>
    </source>
</evidence>